<dbReference type="eggNOG" id="COG3292">
    <property type="taxonomic scope" value="Bacteria"/>
</dbReference>
<dbReference type="OrthoDB" id="230341at2"/>
<dbReference type="SUPFAM" id="SSF63829">
    <property type="entry name" value="Calcium-dependent phosphotriesterase"/>
    <property type="match status" value="1"/>
</dbReference>
<feature type="repeat" description="WD" evidence="3">
    <location>
        <begin position="629"/>
        <end position="659"/>
    </location>
</feature>
<name>E8QYY9_ISOPI</name>
<feature type="repeat" description="WD" evidence="3">
    <location>
        <begin position="186"/>
        <end position="220"/>
    </location>
</feature>
<dbReference type="Proteomes" id="UP000008631">
    <property type="component" value="Chromosome"/>
</dbReference>
<protein>
    <submittedName>
        <fullName evidence="5">WD40 repeat, subgroup</fullName>
    </submittedName>
</protein>
<dbReference type="Gene3D" id="2.130.10.10">
    <property type="entry name" value="YVTN repeat-like/Quinoprotein amine dehydrogenase"/>
    <property type="match status" value="3"/>
</dbReference>
<dbReference type="SMART" id="SM00320">
    <property type="entry name" value="WD40"/>
    <property type="match status" value="6"/>
</dbReference>
<reference key="1">
    <citation type="submission" date="2010-11" db="EMBL/GenBank/DDBJ databases">
        <title>The complete sequence of chromosome of Isophaera pallida ATCC 43644.</title>
        <authorList>
            <consortium name="US DOE Joint Genome Institute (JGI-PGF)"/>
            <person name="Lucas S."/>
            <person name="Copeland A."/>
            <person name="Lapidus A."/>
            <person name="Bruce D."/>
            <person name="Goodwin L."/>
            <person name="Pitluck S."/>
            <person name="Kyrpides N."/>
            <person name="Mavromatis K."/>
            <person name="Pagani I."/>
            <person name="Ivanova N."/>
            <person name="Saunders E."/>
            <person name="Brettin T."/>
            <person name="Detter J.C."/>
            <person name="Han C."/>
            <person name="Tapia R."/>
            <person name="Land M."/>
            <person name="Hauser L."/>
            <person name="Markowitz V."/>
            <person name="Cheng J.-F."/>
            <person name="Hugenholtz P."/>
            <person name="Woyke T."/>
            <person name="Wu D."/>
            <person name="Eisen J.A."/>
        </authorList>
    </citation>
    <scope>NUCLEOTIDE SEQUENCE</scope>
    <source>
        <strain>ATCC 43644</strain>
    </source>
</reference>
<dbReference type="InterPro" id="IPR050349">
    <property type="entry name" value="WD_LIS1/nudF_dynein_reg"/>
</dbReference>
<dbReference type="PROSITE" id="PS50294">
    <property type="entry name" value="WD_REPEATS_REGION"/>
    <property type="match status" value="3"/>
</dbReference>
<dbReference type="STRING" id="575540.Isop_1541"/>
<dbReference type="AlphaFoldDB" id="E8QYY9"/>
<keyword evidence="6" id="KW-1185">Reference proteome</keyword>
<dbReference type="EMBL" id="CP002353">
    <property type="protein sequence ID" value="ADV62126.1"/>
    <property type="molecule type" value="Genomic_DNA"/>
</dbReference>
<accession>E8QYY9</accession>
<sequence>MRLLEFIFGMESEPTMSKEQDGSWPSWRRTIGLAALVGGLLWLKPDRLHAQSSLDRFRAEPLLTLIPPGHTGEVRALQFAEGNGGTQLLSAGLDKVVHVWDLNPANPPLIRTLRPPRWRGLAGAIYTMALSPVDLPGDPGQRLLLTAGYGVDAKGGSAVLFRYPGGDAPTGEIVGRLLSGDEALNRLGHDNAIVASVFSPDGRRLATGSLDGSIILWEVNAIAPEDRDRPRALKRIWLADANRGNADAAASGPTRTPTCLVFTPDGSLLIASDSLGGLTVWDSQNGTRRVSTKLGEARVNDLAIAPDGRDLLAASADGRLTRVTLPNLDGLTPLNLDGQADRAGNVRSNPGRELFAVAVAPEGKRFAVARLAHPFVQRDRLPDLTTVVELRTWPEGRLETILRQVPGRVACLAFSPDGSALALGGGEGHRVEWHPLATPPADPAGLAPASRQFGSGGDPIRRLAFLDPNRLVWSNGHAVTPTNPARGFDLARRQPYELNANLAVEQFCAIQTALRLDVITALGDLRRLAFAAAALRALETDPGQPARADNLLLTPLDPQRVEIRRIDAPAQAPRSLTLDPNREGRWWCLALTPARPPRPPLAWIGTDAGVLVYRLDPANLRDPVLVRFLAAHEGPVLSLAFSPDGRWVATGSSDQTIRLHSLAGLDFTRPPGLGATFQVRDDRRVILIALQPEGFANRAGLRVGDVIDQAFIGRDQFGPVARFPNRPTRDLSLFPALAEAEIPNRVAIQLLVRRRQTLLFGWTLDRGNLGFSITKRDNADLALYRDSTDWVVWTPQGLYDTSIEGDSRIGWHINRFFVEDSARRPTDAFALRELESTYRNPAWLDTLWQTGRIPPPPARAPAPPPIRPVVRVEDPPLDRLVTAASLSTPLPNPPNRLLALNVAIESLAAGPAPARLRVRLDRAVSRLEPIPAGGDVVRLAFNNLPIDPGSHLLDLTVLDLDNQPLAVRQYPFQTQAEAPPESSPTPARPARFHFAALGGATFQAALRLPTIVQSPRDLRVFQNVAAHAWIDPSTLEPWGQRIPPPAVSDQATDLDDPEDPDGDPSTTRADSPIFLSSNVVEFVEILRQKETFLQADDTLVIALQTHGLQTRPGSNQLDDLLDPQGGRVSRDELVSSLGGVVEKGVRVIVIADLLHVEADLARTYPGRDKPAYDLTELGRRLQNQGVLVLCASVRGPSQHDGRVGYFARALADTPGDTLDQPLTLFQYERRVREEVERRTDQSRLGRQRVRFLLPPISANRHFDRNHPFFRPVGTTGP</sequence>
<dbReference type="PROSITE" id="PS00678">
    <property type="entry name" value="WD_REPEATS_1"/>
    <property type="match status" value="2"/>
</dbReference>
<dbReference type="SUPFAM" id="SSF50978">
    <property type="entry name" value="WD40 repeat-like"/>
    <property type="match status" value="1"/>
</dbReference>
<dbReference type="KEGG" id="ipa:Isop_1541"/>
<dbReference type="HOGENOM" id="CLU_263402_0_0_0"/>
<organism evidence="5 6">
    <name type="scientific">Isosphaera pallida (strain ATCC 43644 / DSM 9630 / IS1B)</name>
    <dbReference type="NCBI Taxonomy" id="575540"/>
    <lineage>
        <taxon>Bacteria</taxon>
        <taxon>Pseudomonadati</taxon>
        <taxon>Planctomycetota</taxon>
        <taxon>Planctomycetia</taxon>
        <taxon>Isosphaerales</taxon>
        <taxon>Isosphaeraceae</taxon>
        <taxon>Isosphaera</taxon>
    </lineage>
</organism>
<evidence type="ECO:0000256" key="1">
    <source>
        <dbReference type="ARBA" id="ARBA00022574"/>
    </source>
</evidence>
<dbReference type="InterPro" id="IPR015943">
    <property type="entry name" value="WD40/YVTN_repeat-like_dom_sf"/>
</dbReference>
<dbReference type="InParanoid" id="E8QYY9"/>
<dbReference type="PANTHER" id="PTHR44129">
    <property type="entry name" value="WD REPEAT-CONTAINING PROTEIN POP1"/>
    <property type="match status" value="1"/>
</dbReference>
<feature type="repeat" description="WD" evidence="3">
    <location>
        <begin position="67"/>
        <end position="103"/>
    </location>
</feature>
<gene>
    <name evidence="5" type="ordered locus">Isop_1541</name>
</gene>
<evidence type="ECO:0000256" key="4">
    <source>
        <dbReference type="SAM" id="MobiDB-lite"/>
    </source>
</evidence>
<evidence type="ECO:0000256" key="3">
    <source>
        <dbReference type="PROSITE-ProRule" id="PRU00221"/>
    </source>
</evidence>
<feature type="compositionally biased region" description="Acidic residues" evidence="4">
    <location>
        <begin position="1052"/>
        <end position="1062"/>
    </location>
</feature>
<evidence type="ECO:0000256" key="2">
    <source>
        <dbReference type="ARBA" id="ARBA00022737"/>
    </source>
</evidence>
<evidence type="ECO:0000313" key="5">
    <source>
        <dbReference type="EMBL" id="ADV62126.1"/>
    </source>
</evidence>
<dbReference type="PROSITE" id="PS50082">
    <property type="entry name" value="WD_REPEATS_2"/>
    <property type="match status" value="3"/>
</dbReference>
<dbReference type="InterPro" id="IPR019775">
    <property type="entry name" value="WD40_repeat_CS"/>
</dbReference>
<dbReference type="eggNOG" id="COG2319">
    <property type="taxonomic scope" value="Bacteria"/>
</dbReference>
<dbReference type="InterPro" id="IPR036322">
    <property type="entry name" value="WD40_repeat_dom_sf"/>
</dbReference>
<reference evidence="5 6" key="2">
    <citation type="journal article" date="2011" name="Stand. Genomic Sci.">
        <title>Complete genome sequence of Isosphaera pallida type strain (IS1B).</title>
        <authorList>
            <consortium name="US DOE Joint Genome Institute (JGI-PGF)"/>
            <person name="Goker M."/>
            <person name="Cleland D."/>
            <person name="Saunders E."/>
            <person name="Lapidus A."/>
            <person name="Nolan M."/>
            <person name="Lucas S."/>
            <person name="Hammon N."/>
            <person name="Deshpande S."/>
            <person name="Cheng J.F."/>
            <person name="Tapia R."/>
            <person name="Han C."/>
            <person name="Goodwin L."/>
            <person name="Pitluck S."/>
            <person name="Liolios K."/>
            <person name="Pagani I."/>
            <person name="Ivanova N."/>
            <person name="Mavromatis K."/>
            <person name="Pati A."/>
            <person name="Chen A."/>
            <person name="Palaniappan K."/>
            <person name="Land M."/>
            <person name="Hauser L."/>
            <person name="Chang Y.J."/>
            <person name="Jeffries C.D."/>
            <person name="Detter J.C."/>
            <person name="Beck B."/>
            <person name="Woyke T."/>
            <person name="Bristow J."/>
            <person name="Eisen J.A."/>
            <person name="Markowitz V."/>
            <person name="Hugenholtz P."/>
            <person name="Kyrpides N.C."/>
            <person name="Klenk H.P."/>
        </authorList>
    </citation>
    <scope>NUCLEOTIDE SEQUENCE [LARGE SCALE GENOMIC DNA]</scope>
    <source>
        <strain evidence="6">ATCC 43644 / DSM 9630 / IS1B</strain>
    </source>
</reference>
<keyword evidence="2" id="KW-0677">Repeat</keyword>
<keyword evidence="1 3" id="KW-0853">WD repeat</keyword>
<dbReference type="InterPro" id="IPR001680">
    <property type="entry name" value="WD40_rpt"/>
</dbReference>
<proteinExistence type="predicted"/>
<dbReference type="Pfam" id="PF00400">
    <property type="entry name" value="WD40"/>
    <property type="match status" value="3"/>
</dbReference>
<feature type="region of interest" description="Disordered" evidence="4">
    <location>
        <begin position="1034"/>
        <end position="1071"/>
    </location>
</feature>
<evidence type="ECO:0000313" key="6">
    <source>
        <dbReference type="Proteomes" id="UP000008631"/>
    </source>
</evidence>